<dbReference type="PRINTS" id="PR01607">
    <property type="entry name" value="APYRASEFAMLY"/>
</dbReference>
<dbReference type="InterPro" id="IPR029052">
    <property type="entry name" value="Metallo-depent_PP-like"/>
</dbReference>
<name>A0A168KSN1_MUCCL</name>
<keyword evidence="3" id="KW-0378">Hydrolase</keyword>
<dbReference type="EMBL" id="AMYB01000004">
    <property type="protein sequence ID" value="OAD02717.1"/>
    <property type="molecule type" value="Genomic_DNA"/>
</dbReference>
<dbReference type="InterPro" id="IPR006179">
    <property type="entry name" value="5_nucleotidase/apyrase"/>
</dbReference>
<evidence type="ECO:0000256" key="3">
    <source>
        <dbReference type="RuleBase" id="RU362119"/>
    </source>
</evidence>
<dbReference type="VEuPathDB" id="FungiDB:MUCCIDRAFT_127721"/>
<keyword evidence="3" id="KW-0547">Nucleotide-binding</keyword>
<keyword evidence="7" id="KW-1185">Reference proteome</keyword>
<evidence type="ECO:0000313" key="6">
    <source>
        <dbReference type="EMBL" id="OAD02717.1"/>
    </source>
</evidence>
<gene>
    <name evidence="6" type="ORF">MUCCIDRAFT_127721</name>
</gene>
<dbReference type="InterPro" id="IPR004843">
    <property type="entry name" value="Calcineurin-like_PHP"/>
</dbReference>
<evidence type="ECO:0008006" key="8">
    <source>
        <dbReference type="Google" id="ProtNLM"/>
    </source>
</evidence>
<dbReference type="SUPFAM" id="SSF55816">
    <property type="entry name" value="5'-nucleotidase (syn. UDP-sugar hydrolase), C-terminal domain"/>
    <property type="match status" value="1"/>
</dbReference>
<dbReference type="Gene3D" id="3.90.780.10">
    <property type="entry name" value="5'-Nucleotidase, C-terminal domain"/>
    <property type="match status" value="1"/>
</dbReference>
<dbReference type="Pfam" id="PF00149">
    <property type="entry name" value="Metallophos"/>
    <property type="match status" value="1"/>
</dbReference>
<feature type="domain" description="5'-Nucleotidase C-terminal" evidence="5">
    <location>
        <begin position="290"/>
        <end position="453"/>
    </location>
</feature>
<feature type="domain" description="Calcineurin-like phosphoesterase" evidence="4">
    <location>
        <begin position="5"/>
        <end position="215"/>
    </location>
</feature>
<feature type="non-terminal residue" evidence="6">
    <location>
        <position position="491"/>
    </location>
</feature>
<dbReference type="PANTHER" id="PTHR11575:SF48">
    <property type="entry name" value="5'-NUCLEOTIDASE"/>
    <property type="match status" value="1"/>
</dbReference>
<proteinExistence type="inferred from homology"/>
<dbReference type="SUPFAM" id="SSF56300">
    <property type="entry name" value="Metallo-dependent phosphatases"/>
    <property type="match status" value="1"/>
</dbReference>
<comment type="similarity">
    <text evidence="1 3">Belongs to the 5'-nucleotidase family.</text>
</comment>
<dbReference type="Gene3D" id="3.60.21.10">
    <property type="match status" value="1"/>
</dbReference>
<dbReference type="GO" id="GO:0000166">
    <property type="term" value="F:nucleotide binding"/>
    <property type="evidence" value="ECO:0007669"/>
    <property type="project" value="UniProtKB-KW"/>
</dbReference>
<comment type="caution">
    <text evidence="6">The sequence shown here is derived from an EMBL/GenBank/DDBJ whole genome shotgun (WGS) entry which is preliminary data.</text>
</comment>
<evidence type="ECO:0000256" key="2">
    <source>
        <dbReference type="ARBA" id="ARBA00022729"/>
    </source>
</evidence>
<evidence type="ECO:0000256" key="1">
    <source>
        <dbReference type="ARBA" id="ARBA00006654"/>
    </source>
</evidence>
<dbReference type="OrthoDB" id="10252235at2759"/>
<sequence>ELELIHFNDVYHVSPSKDEPVGGSSRFVGKINQILTESTQDDKPMVLFSGDAFNPSLEGTITRGAHVPGILNQCHITAACVGNHDFDFGMPQLEKLIGHTEFPWLLSNVLNGDKSASSDKIKRFMITEHSGLRIGLIGLVEKEWIQTIPSFPPELTYYDFVQVAQDLSRQLRDPNGPYKADLIIALTHMRVPNDIKLAKACRQEIDLILGGHDHFYYQVDYPIRVVKSGTDFRELSLLKLDIETDAEGRKYIQHMTAQREIITSDITPDAETERLVEQVTEQVASKTSTPIGYTTVPLDGRSMSVRSEETNLGNLTADLMMGFYRASSCPPVDVGFCVGGTIRNDSVIEVGEITLGDILTAFPFTDPVVVIRITGKQLWEALENSVSEYPKQEGRFPQLSGVRLEWNPDAPSGHRVRDKYHPDNMDPLDMNKEYVVATRAYLIGGYDGYTSLKVPEDRILIDEESGVLISTMFRKFFLGLKYINAFREYQA</sequence>
<protein>
    <recommendedName>
        <fullName evidence="8">5'-Nucleotidase C-terminal domain-containing protein</fullName>
    </recommendedName>
</protein>
<dbReference type="AlphaFoldDB" id="A0A168KSN1"/>
<dbReference type="GO" id="GO:0016787">
    <property type="term" value="F:hydrolase activity"/>
    <property type="evidence" value="ECO:0007669"/>
    <property type="project" value="UniProtKB-KW"/>
</dbReference>
<keyword evidence="2" id="KW-0732">Signal</keyword>
<evidence type="ECO:0000313" key="7">
    <source>
        <dbReference type="Proteomes" id="UP000077051"/>
    </source>
</evidence>
<dbReference type="PANTHER" id="PTHR11575">
    <property type="entry name" value="5'-NUCLEOTIDASE-RELATED"/>
    <property type="match status" value="1"/>
</dbReference>
<evidence type="ECO:0000259" key="5">
    <source>
        <dbReference type="Pfam" id="PF02872"/>
    </source>
</evidence>
<dbReference type="InterPro" id="IPR036907">
    <property type="entry name" value="5'-Nucleotdase_C_sf"/>
</dbReference>
<feature type="non-terminal residue" evidence="6">
    <location>
        <position position="1"/>
    </location>
</feature>
<reference evidence="6 7" key="1">
    <citation type="submission" date="2015-06" db="EMBL/GenBank/DDBJ databases">
        <title>Expansion of signal transduction pathways in fungi by whole-genome duplication.</title>
        <authorList>
            <consortium name="DOE Joint Genome Institute"/>
            <person name="Corrochano L.M."/>
            <person name="Kuo A."/>
            <person name="Marcet-Houben M."/>
            <person name="Polaino S."/>
            <person name="Salamov A."/>
            <person name="Villalobos J.M."/>
            <person name="Alvarez M.I."/>
            <person name="Avalos J."/>
            <person name="Benito E.P."/>
            <person name="Benoit I."/>
            <person name="Burger G."/>
            <person name="Camino L.P."/>
            <person name="Canovas D."/>
            <person name="Cerda-Olmedo E."/>
            <person name="Cheng J.-F."/>
            <person name="Dominguez A."/>
            <person name="Elias M."/>
            <person name="Eslava A.P."/>
            <person name="Glaser F."/>
            <person name="Grimwood J."/>
            <person name="Gutierrez G."/>
            <person name="Heitman J."/>
            <person name="Henrissat B."/>
            <person name="Iturriaga E.A."/>
            <person name="Lang B.F."/>
            <person name="Lavin J.L."/>
            <person name="Lee S."/>
            <person name="Li W."/>
            <person name="Lindquist E."/>
            <person name="Lopez-Garcia S."/>
            <person name="Luque E.M."/>
            <person name="Marcos A.T."/>
            <person name="Martin J."/>
            <person name="Mccluskey K."/>
            <person name="Medina H.R."/>
            <person name="Miralles-Duran A."/>
            <person name="Miyazaki A."/>
            <person name="Munoz-Torres E."/>
            <person name="Oguiza J.A."/>
            <person name="Ohm R."/>
            <person name="Olmedo M."/>
            <person name="Orejas M."/>
            <person name="Ortiz-Castellanos L."/>
            <person name="Pisabarro A.G."/>
            <person name="Rodriguez-Romero J."/>
            <person name="Ruiz-Herrera J."/>
            <person name="Ruiz-Vazquez R."/>
            <person name="Sanz C."/>
            <person name="Schackwitz W."/>
            <person name="Schmutz J."/>
            <person name="Shahriari M."/>
            <person name="Shelest E."/>
            <person name="Silva-Franco F."/>
            <person name="Soanes D."/>
            <person name="Syed K."/>
            <person name="Tagua V.G."/>
            <person name="Talbot N.J."/>
            <person name="Thon M."/>
            <person name="De Vries R.P."/>
            <person name="Wiebenga A."/>
            <person name="Yadav J.S."/>
            <person name="Braun E.L."/>
            <person name="Baker S."/>
            <person name="Garre V."/>
            <person name="Horwitz B."/>
            <person name="Torres-Martinez S."/>
            <person name="Idnurm A."/>
            <person name="Herrera-Estrella A."/>
            <person name="Gabaldon T."/>
            <person name="Grigoriev I.V."/>
        </authorList>
    </citation>
    <scope>NUCLEOTIDE SEQUENCE [LARGE SCALE GENOMIC DNA]</scope>
    <source>
        <strain evidence="6 7">CBS 277.49</strain>
    </source>
</reference>
<dbReference type="Pfam" id="PF02872">
    <property type="entry name" value="5_nucleotid_C"/>
    <property type="match status" value="1"/>
</dbReference>
<dbReference type="GO" id="GO:0009166">
    <property type="term" value="P:nucleotide catabolic process"/>
    <property type="evidence" value="ECO:0007669"/>
    <property type="project" value="InterPro"/>
</dbReference>
<accession>A0A168KSN1</accession>
<organism evidence="6 7">
    <name type="scientific">Mucor lusitanicus CBS 277.49</name>
    <dbReference type="NCBI Taxonomy" id="747725"/>
    <lineage>
        <taxon>Eukaryota</taxon>
        <taxon>Fungi</taxon>
        <taxon>Fungi incertae sedis</taxon>
        <taxon>Mucoromycota</taxon>
        <taxon>Mucoromycotina</taxon>
        <taxon>Mucoromycetes</taxon>
        <taxon>Mucorales</taxon>
        <taxon>Mucorineae</taxon>
        <taxon>Mucoraceae</taxon>
        <taxon>Mucor</taxon>
    </lineage>
</organism>
<dbReference type="Proteomes" id="UP000077051">
    <property type="component" value="Unassembled WGS sequence"/>
</dbReference>
<dbReference type="InterPro" id="IPR008334">
    <property type="entry name" value="5'-Nucleotdase_C"/>
</dbReference>
<evidence type="ECO:0000259" key="4">
    <source>
        <dbReference type="Pfam" id="PF00149"/>
    </source>
</evidence>
<dbReference type="STRING" id="747725.A0A168KSN1"/>